<reference evidence="1" key="1">
    <citation type="submission" date="2018-05" db="EMBL/GenBank/DDBJ databases">
        <authorList>
            <person name="Lanie J.A."/>
            <person name="Ng W.-L."/>
            <person name="Kazmierczak K.M."/>
            <person name="Andrzejewski T.M."/>
            <person name="Davidsen T.M."/>
            <person name="Wayne K.J."/>
            <person name="Tettelin H."/>
            <person name="Glass J.I."/>
            <person name="Rusch D."/>
            <person name="Podicherti R."/>
            <person name="Tsui H.-C.T."/>
            <person name="Winkler M.E."/>
        </authorList>
    </citation>
    <scope>NUCLEOTIDE SEQUENCE</scope>
</reference>
<dbReference type="AlphaFoldDB" id="A0A381TKG2"/>
<protein>
    <submittedName>
        <fullName evidence="1">Uncharacterized protein</fullName>
    </submittedName>
</protein>
<dbReference type="EMBL" id="UINC01004666">
    <property type="protein sequence ID" value="SVA16001.1"/>
    <property type="molecule type" value="Genomic_DNA"/>
</dbReference>
<accession>A0A381TKG2</accession>
<gene>
    <name evidence="1" type="ORF">METZ01_LOCUS68855</name>
</gene>
<name>A0A381TKG2_9ZZZZ</name>
<sequence length="91" mass="9124">MLSLLGLGIAGAAGILGHTRARSFVGRRLRFTSLVEKPSFGLAAGAAATAVAIPFTWLPIVTFTTAVVFGAGVGTGAALGAKDAQKPLLDD</sequence>
<evidence type="ECO:0000313" key="1">
    <source>
        <dbReference type="EMBL" id="SVA16001.1"/>
    </source>
</evidence>
<proteinExistence type="predicted"/>
<organism evidence="1">
    <name type="scientific">marine metagenome</name>
    <dbReference type="NCBI Taxonomy" id="408172"/>
    <lineage>
        <taxon>unclassified sequences</taxon>
        <taxon>metagenomes</taxon>
        <taxon>ecological metagenomes</taxon>
    </lineage>
</organism>